<dbReference type="Proteomes" id="UP000243297">
    <property type="component" value="Unassembled WGS sequence"/>
</dbReference>
<dbReference type="InterPro" id="IPR038726">
    <property type="entry name" value="PDDEXK_AddAB-type"/>
</dbReference>
<dbReference type="SUPFAM" id="SSF52540">
    <property type="entry name" value="P-loop containing nucleoside triphosphate hydrolases"/>
    <property type="match status" value="1"/>
</dbReference>
<dbReference type="GO" id="GO:0004386">
    <property type="term" value="F:helicase activity"/>
    <property type="evidence" value="ECO:0007669"/>
    <property type="project" value="UniProtKB-KW"/>
</dbReference>
<keyword evidence="4" id="KW-0378">Hydrolase</keyword>
<sequence>MILLKTLLLDSKTRDLVLYNTLQKSKEASLVNIKTMPFHAWLNQFSKEIKTSDVQTILLYKKLSNLIQHYPIYGKMFHYPQFVAQLIEFSKKLYHCETFKAFLSTPFEGNIIDSLPGKTQSELELKSLLELCLADKSIFSLHSELQLPCIDEVDIEIYGSFYSNIFDYLVVSKCIQQHFKFNEIQNVAQPQITYRHALNPRIEIEAIAQEIIQNKFLAEDIAIIAFESTYYDLIEQVFNQYQIPFGIVNKSELSQCYLHAFALLQCYLKQDIASILYALEVRALDIECSQGVCHFINQYIATINDLTDSSHRFESSDFTILNNKELKIMQREELDFNDFSTKITPFIQKIQLLTNPKEILEDVYNQCVLISNPSKQKDLYDLKSYLEDISAVIETKEDLHLVLFQTKGKMTSNSTSCLGRVCVSDPTHIIPSRKIAYVIGASQKNYPGFVAESGIFDEAYCEQTPYPSMQFRFETYTQQLEWIKHCAETIHFTFPLLDYQGKKSEAAFEIEALVETVEEMNCIINDNDLYEIHTLSPSFSSALFFKEQRLHGSISSFEQYFKCPYSYFLKYGLRVDDFSYTDIEANTIGTLQHAILEEACKQKGKNYAKITREEMVTIAKPYHQSLLAYLPKSKERLNLIYEKMISNLLTSFEFLNEMEINTSFAPEHVEYEFTSEYFKHITLRGIIDRIDFSYDLLRIIDYKSSSKSLSETAIKSGLQLQLCTYLILANHLFNKKPVGAYYYSLKNDNISLPSIIQNKEEFTDWSNDDTHTEFIKSHQLSGWTLQELDTLDYTATHIKNIRLTKNGLSFTLYDETLLEQCLHELYELLYERVSSGKIEVNPVDGACTYCKYRPICRFKGQQRDAVALVMTNESFKKGRETDEVE</sequence>
<dbReference type="PANTHER" id="PTHR30591:SF1">
    <property type="entry name" value="RECBCD ENZYME SUBUNIT RECC"/>
    <property type="match status" value="1"/>
</dbReference>
<accession>A0A1T4MRY9</accession>
<dbReference type="GO" id="GO:0005524">
    <property type="term" value="F:ATP binding"/>
    <property type="evidence" value="ECO:0007669"/>
    <property type="project" value="UniProtKB-KW"/>
</dbReference>
<feature type="domain" description="PD-(D/E)XK endonuclease-like" evidence="10">
    <location>
        <begin position="553"/>
        <end position="857"/>
    </location>
</feature>
<dbReference type="InterPro" id="IPR011604">
    <property type="entry name" value="PDDEXK-like_dom_sf"/>
</dbReference>
<dbReference type="GO" id="GO:0003677">
    <property type="term" value="F:DNA binding"/>
    <property type="evidence" value="ECO:0007669"/>
    <property type="project" value="UniProtKB-KW"/>
</dbReference>
<dbReference type="GO" id="GO:0004527">
    <property type="term" value="F:exonuclease activity"/>
    <property type="evidence" value="ECO:0007669"/>
    <property type="project" value="UniProtKB-KW"/>
</dbReference>
<keyword evidence="9" id="KW-0234">DNA repair</keyword>
<evidence type="ECO:0000256" key="1">
    <source>
        <dbReference type="ARBA" id="ARBA00022722"/>
    </source>
</evidence>
<dbReference type="AlphaFoldDB" id="A0A1T4MRY9"/>
<protein>
    <submittedName>
        <fullName evidence="11">PD-(D/E)XK nuclease superfamily protein</fullName>
    </submittedName>
</protein>
<dbReference type="Pfam" id="PF12705">
    <property type="entry name" value="PDDEXK_1"/>
    <property type="match status" value="1"/>
</dbReference>
<keyword evidence="8" id="KW-0238">DNA-binding</keyword>
<dbReference type="InterPro" id="IPR011335">
    <property type="entry name" value="Restrct_endonuc-II-like"/>
</dbReference>
<dbReference type="GO" id="GO:0006310">
    <property type="term" value="P:DNA recombination"/>
    <property type="evidence" value="ECO:0007669"/>
    <property type="project" value="TreeGrafter"/>
</dbReference>
<evidence type="ECO:0000256" key="4">
    <source>
        <dbReference type="ARBA" id="ARBA00022801"/>
    </source>
</evidence>
<keyword evidence="3" id="KW-0227">DNA damage</keyword>
<evidence type="ECO:0000313" key="12">
    <source>
        <dbReference type="Proteomes" id="UP000243297"/>
    </source>
</evidence>
<dbReference type="PANTHER" id="PTHR30591">
    <property type="entry name" value="RECBCD ENZYME SUBUNIT RECC"/>
    <property type="match status" value="1"/>
</dbReference>
<evidence type="ECO:0000256" key="3">
    <source>
        <dbReference type="ARBA" id="ARBA00022763"/>
    </source>
</evidence>
<evidence type="ECO:0000256" key="5">
    <source>
        <dbReference type="ARBA" id="ARBA00022806"/>
    </source>
</evidence>
<evidence type="ECO:0000256" key="8">
    <source>
        <dbReference type="ARBA" id="ARBA00023125"/>
    </source>
</evidence>
<evidence type="ECO:0000256" key="7">
    <source>
        <dbReference type="ARBA" id="ARBA00022840"/>
    </source>
</evidence>
<evidence type="ECO:0000256" key="9">
    <source>
        <dbReference type="ARBA" id="ARBA00023204"/>
    </source>
</evidence>
<organism evidence="11 12">
    <name type="scientific">Anaerorhabdus furcosa</name>
    <dbReference type="NCBI Taxonomy" id="118967"/>
    <lineage>
        <taxon>Bacteria</taxon>
        <taxon>Bacillati</taxon>
        <taxon>Bacillota</taxon>
        <taxon>Erysipelotrichia</taxon>
        <taxon>Erysipelotrichales</taxon>
        <taxon>Erysipelotrichaceae</taxon>
        <taxon>Anaerorhabdus</taxon>
    </lineage>
</organism>
<name>A0A1T4MRY9_9FIRM</name>
<dbReference type="Gene3D" id="3.90.320.10">
    <property type="match status" value="1"/>
</dbReference>
<dbReference type="Gene3D" id="3.40.50.300">
    <property type="entry name" value="P-loop containing nucleotide triphosphate hydrolases"/>
    <property type="match status" value="1"/>
</dbReference>
<dbReference type="STRING" id="118967.SAMN02745191_1369"/>
<dbReference type="GO" id="GO:0006281">
    <property type="term" value="P:DNA repair"/>
    <property type="evidence" value="ECO:0007669"/>
    <property type="project" value="UniProtKB-KW"/>
</dbReference>
<keyword evidence="12" id="KW-1185">Reference proteome</keyword>
<proteinExistence type="predicted"/>
<gene>
    <name evidence="11" type="ORF">SAMN02745191_1369</name>
</gene>
<evidence type="ECO:0000259" key="10">
    <source>
        <dbReference type="Pfam" id="PF12705"/>
    </source>
</evidence>
<evidence type="ECO:0000256" key="2">
    <source>
        <dbReference type="ARBA" id="ARBA00022741"/>
    </source>
</evidence>
<keyword evidence="7" id="KW-0067">ATP-binding</keyword>
<evidence type="ECO:0000313" key="11">
    <source>
        <dbReference type="EMBL" id="SJZ69478.1"/>
    </source>
</evidence>
<evidence type="ECO:0000256" key="6">
    <source>
        <dbReference type="ARBA" id="ARBA00022839"/>
    </source>
</evidence>
<keyword evidence="6" id="KW-0269">Exonuclease</keyword>
<dbReference type="InterPro" id="IPR027417">
    <property type="entry name" value="P-loop_NTPase"/>
</dbReference>
<keyword evidence="2" id="KW-0547">Nucleotide-binding</keyword>
<dbReference type="EMBL" id="FUWY01000003">
    <property type="protein sequence ID" value="SJZ69478.1"/>
    <property type="molecule type" value="Genomic_DNA"/>
</dbReference>
<reference evidence="12" key="1">
    <citation type="submission" date="2017-02" db="EMBL/GenBank/DDBJ databases">
        <authorList>
            <person name="Varghese N."/>
            <person name="Submissions S."/>
        </authorList>
    </citation>
    <scope>NUCLEOTIDE SEQUENCE [LARGE SCALE GENOMIC DNA]</scope>
    <source>
        <strain evidence="12">ATCC 25662</strain>
    </source>
</reference>
<keyword evidence="5" id="KW-0347">Helicase</keyword>
<keyword evidence="1" id="KW-0540">Nuclease</keyword>
<dbReference type="SUPFAM" id="SSF52980">
    <property type="entry name" value="Restriction endonuclease-like"/>
    <property type="match status" value="1"/>
</dbReference>